<proteinExistence type="predicted"/>
<dbReference type="Proteomes" id="UP000603463">
    <property type="component" value="Unassembled WGS sequence"/>
</dbReference>
<evidence type="ECO:0000313" key="2">
    <source>
        <dbReference type="EMBL" id="NKT78003.1"/>
    </source>
</evidence>
<comment type="caution">
    <text evidence="1">The sequence shown here is derived from an EMBL/GenBank/DDBJ whole genome shotgun (WGS) entry which is preliminary data.</text>
</comment>
<evidence type="ECO:0000313" key="3">
    <source>
        <dbReference type="Proteomes" id="UP000603463"/>
    </source>
</evidence>
<sequence length="132" mass="14646">MKFRETIEREVVYEVPEDFIATDLEAIEEMLEDTLPESSIEHGDKIEIHSVEEVVTFDVSFSASWVRNAAGGWFLRMGGFTALVDPVGDSGRFEWHVVNSVGKAVQHGGADYESEARTVAADILKNAIEENA</sequence>
<dbReference type="EMBL" id="WVBC01000002">
    <property type="protein sequence ID" value="NKT77279.1"/>
    <property type="molecule type" value="Genomic_DNA"/>
</dbReference>
<reference evidence="1" key="1">
    <citation type="journal article" date="2020" name="Environ. Microbiol.">
        <title>The novel and transferable erm(51) gene confers Macrolides, Lincosamides, and Streptogramins B (MLSB) resistance to clonal Rhodococcus equi in the environment.</title>
        <authorList>
            <person name="Huber L."/>
            <person name="Giguere S."/>
            <person name="Slovis N.M."/>
            <person name="Alvarez-Narvaez S."/>
            <person name="Hart K.A."/>
            <person name="Greiter M."/>
            <person name="Morris E.R.A."/>
            <person name="Cohen N.D."/>
        </authorList>
    </citation>
    <scope>NUCLEOTIDE SEQUENCE</scope>
    <source>
        <strain evidence="1">Lh_116_1</strain>
    </source>
</reference>
<dbReference type="AlphaFoldDB" id="A0A9Q5EVS4"/>
<accession>A0A9Q5EVS4</accession>
<name>A0A9Q5EVS4_RHOHA</name>
<gene>
    <name evidence="1" type="ORF">GS882_03500</name>
    <name evidence="2" type="ORF">GS882_07665</name>
</gene>
<dbReference type="EMBL" id="WVBC01000021">
    <property type="protein sequence ID" value="NKT78003.1"/>
    <property type="molecule type" value="Genomic_DNA"/>
</dbReference>
<organism evidence="1 3">
    <name type="scientific">Rhodococcus hoagii</name>
    <name type="common">Corynebacterium equii</name>
    <dbReference type="NCBI Taxonomy" id="43767"/>
    <lineage>
        <taxon>Bacteria</taxon>
        <taxon>Bacillati</taxon>
        <taxon>Actinomycetota</taxon>
        <taxon>Actinomycetes</taxon>
        <taxon>Mycobacteriales</taxon>
        <taxon>Nocardiaceae</taxon>
        <taxon>Prescottella</taxon>
    </lineage>
</organism>
<protein>
    <submittedName>
        <fullName evidence="1">Uncharacterized protein</fullName>
    </submittedName>
</protein>
<evidence type="ECO:0000313" key="1">
    <source>
        <dbReference type="EMBL" id="NKT77279.1"/>
    </source>
</evidence>